<dbReference type="AlphaFoldDB" id="A0AAV4XEX1"/>
<name>A0AAV4XEX1_CAEEX</name>
<evidence type="ECO:0000256" key="1">
    <source>
        <dbReference type="SAM" id="MobiDB-lite"/>
    </source>
</evidence>
<feature type="compositionally biased region" description="Basic and acidic residues" evidence="1">
    <location>
        <begin position="139"/>
        <end position="148"/>
    </location>
</feature>
<feature type="region of interest" description="Disordered" evidence="1">
    <location>
        <begin position="138"/>
        <end position="171"/>
    </location>
</feature>
<feature type="compositionally biased region" description="Basic and acidic residues" evidence="1">
    <location>
        <begin position="159"/>
        <end position="171"/>
    </location>
</feature>
<keyword evidence="3" id="KW-1185">Reference proteome</keyword>
<evidence type="ECO:0000313" key="3">
    <source>
        <dbReference type="Proteomes" id="UP001054945"/>
    </source>
</evidence>
<dbReference type="Proteomes" id="UP001054945">
    <property type="component" value="Unassembled WGS sequence"/>
</dbReference>
<sequence length="184" mass="21015">MLGAHSNCRLENLMNFMGRCLRFLEEGIFAEDDCSLSCALFYGGFLFIAELTIFATEVVWRDRIGDTSSAASRRSKSRSDIQVVTHDVSVIQAAPGHFKRQAGHVLWSRLELMRPFKTPPDLQLMDGTCRTLKDGTLWEEEKKKREPTQPEQTSTWGESRVREAEENENHRSSCCFAPELTRII</sequence>
<proteinExistence type="predicted"/>
<comment type="caution">
    <text evidence="2">The sequence shown here is derived from an EMBL/GenBank/DDBJ whole genome shotgun (WGS) entry which is preliminary data.</text>
</comment>
<accession>A0AAV4XEX1</accession>
<dbReference type="EMBL" id="BPLR01017703">
    <property type="protein sequence ID" value="GIY93772.1"/>
    <property type="molecule type" value="Genomic_DNA"/>
</dbReference>
<organism evidence="2 3">
    <name type="scientific">Caerostris extrusa</name>
    <name type="common">Bark spider</name>
    <name type="synonym">Caerostris bankana</name>
    <dbReference type="NCBI Taxonomy" id="172846"/>
    <lineage>
        <taxon>Eukaryota</taxon>
        <taxon>Metazoa</taxon>
        <taxon>Ecdysozoa</taxon>
        <taxon>Arthropoda</taxon>
        <taxon>Chelicerata</taxon>
        <taxon>Arachnida</taxon>
        <taxon>Araneae</taxon>
        <taxon>Araneomorphae</taxon>
        <taxon>Entelegynae</taxon>
        <taxon>Araneoidea</taxon>
        <taxon>Araneidae</taxon>
        <taxon>Caerostris</taxon>
    </lineage>
</organism>
<evidence type="ECO:0000313" key="2">
    <source>
        <dbReference type="EMBL" id="GIY93772.1"/>
    </source>
</evidence>
<reference evidence="2 3" key="1">
    <citation type="submission" date="2021-06" db="EMBL/GenBank/DDBJ databases">
        <title>Caerostris extrusa draft genome.</title>
        <authorList>
            <person name="Kono N."/>
            <person name="Arakawa K."/>
        </authorList>
    </citation>
    <scope>NUCLEOTIDE SEQUENCE [LARGE SCALE GENOMIC DNA]</scope>
</reference>
<protein>
    <submittedName>
        <fullName evidence="2">Uncharacterized protein</fullName>
    </submittedName>
</protein>
<gene>
    <name evidence="2" type="ORF">CEXT_772151</name>
</gene>